<dbReference type="FunFam" id="1.10.340.70:FF:000004">
    <property type="entry name" value="Retrovirus-related Pol polyprotein from transposon 297-like Protein"/>
    <property type="match status" value="1"/>
</dbReference>
<gene>
    <name evidence="2" type="ORF">PACLA_8A050560</name>
</gene>
<dbReference type="PANTHER" id="PTHR37984:SF8">
    <property type="entry name" value="CCHC-TYPE DOMAIN-CONTAINING PROTEIN"/>
    <property type="match status" value="1"/>
</dbReference>
<dbReference type="InterPro" id="IPR036397">
    <property type="entry name" value="RNaseH_sf"/>
</dbReference>
<comment type="caution">
    <text evidence="2">The sequence shown here is derived from an EMBL/GenBank/DDBJ whole genome shotgun (WGS) entry which is preliminary data.</text>
</comment>
<name>A0A7D9K9E1_PARCT</name>
<evidence type="ECO:0000256" key="1">
    <source>
        <dbReference type="SAM" id="MobiDB-lite"/>
    </source>
</evidence>
<sequence>LEETNLVAHLPISNERLNELRRATAADPVLQKVREYVEKGWSTSKQYLPPDVIPYYSLQSEISYQNGLLFKSGRIVVPQTLREDMTKRLHSSHLGVEGCLRRAREILYWPKMSSQVKENYVITVDYFSNFFEVDYLTSTTTTSSTTAVVKKLKEQFSRHGIPETVFTDNGPQFLCKEFREFSNEWEFEHLTSSPRYPQSNGKVENSVKTCKLLMKKAFLSKADVHLALLEFRNTPSERDGVSPSQKLFSRRTRTCLPMTKDLLKPRVIDAEKVVTGAEQAKEKQKENYDVKARILVPLEAGEIVRMRLPEEQKWSLGTCIKQVGPRSYEVRCGERTYTRNRRHIRKTAEKFRDSGRPSDNAECQTFCKPIVSTSNSMTGPEDPVSLRRSTRDRKPPDRYQA</sequence>
<feature type="non-terminal residue" evidence="2">
    <location>
        <position position="1"/>
    </location>
</feature>
<proteinExistence type="predicted"/>
<accession>A0A7D9K9E1</accession>
<dbReference type="InterPro" id="IPR001584">
    <property type="entry name" value="Integrase_cat-core"/>
</dbReference>
<dbReference type="InterPro" id="IPR012337">
    <property type="entry name" value="RNaseH-like_sf"/>
</dbReference>
<dbReference type="AlphaFoldDB" id="A0A7D9K9E1"/>
<dbReference type="OrthoDB" id="8058715at2759"/>
<evidence type="ECO:0000313" key="3">
    <source>
        <dbReference type="Proteomes" id="UP001152795"/>
    </source>
</evidence>
<dbReference type="SUPFAM" id="SSF53098">
    <property type="entry name" value="Ribonuclease H-like"/>
    <property type="match status" value="1"/>
</dbReference>
<organism evidence="2 3">
    <name type="scientific">Paramuricea clavata</name>
    <name type="common">Red gorgonian</name>
    <name type="synonym">Violescent sea-whip</name>
    <dbReference type="NCBI Taxonomy" id="317549"/>
    <lineage>
        <taxon>Eukaryota</taxon>
        <taxon>Metazoa</taxon>
        <taxon>Cnidaria</taxon>
        <taxon>Anthozoa</taxon>
        <taxon>Octocorallia</taxon>
        <taxon>Malacalcyonacea</taxon>
        <taxon>Plexauridae</taxon>
        <taxon>Paramuricea</taxon>
    </lineage>
</organism>
<dbReference type="PANTHER" id="PTHR37984">
    <property type="entry name" value="PROTEIN CBG26694"/>
    <property type="match status" value="1"/>
</dbReference>
<dbReference type="InterPro" id="IPR050951">
    <property type="entry name" value="Retrovirus_Pol_polyprotein"/>
</dbReference>
<dbReference type="Gene3D" id="3.30.420.10">
    <property type="entry name" value="Ribonuclease H-like superfamily/Ribonuclease H"/>
    <property type="match status" value="1"/>
</dbReference>
<dbReference type="GO" id="GO:0015074">
    <property type="term" value="P:DNA integration"/>
    <property type="evidence" value="ECO:0007669"/>
    <property type="project" value="InterPro"/>
</dbReference>
<feature type="region of interest" description="Disordered" evidence="1">
    <location>
        <begin position="369"/>
        <end position="401"/>
    </location>
</feature>
<dbReference type="InterPro" id="IPR041588">
    <property type="entry name" value="Integrase_H2C2"/>
</dbReference>
<dbReference type="EMBL" id="CACRXK020030712">
    <property type="protein sequence ID" value="CAB4042741.1"/>
    <property type="molecule type" value="Genomic_DNA"/>
</dbReference>
<dbReference type="Proteomes" id="UP001152795">
    <property type="component" value="Unassembled WGS sequence"/>
</dbReference>
<reference evidence="2" key="1">
    <citation type="submission" date="2020-04" db="EMBL/GenBank/DDBJ databases">
        <authorList>
            <person name="Alioto T."/>
            <person name="Alioto T."/>
            <person name="Gomez Garrido J."/>
        </authorList>
    </citation>
    <scope>NUCLEOTIDE SEQUENCE</scope>
    <source>
        <strain evidence="2">A484AB</strain>
    </source>
</reference>
<dbReference type="Pfam" id="PF17921">
    <property type="entry name" value="Integrase_H2C2"/>
    <property type="match status" value="1"/>
</dbReference>
<dbReference type="FunFam" id="3.30.420.10:FF:000063">
    <property type="entry name" value="Retrovirus-related Pol polyprotein from transposon 297-like Protein"/>
    <property type="match status" value="1"/>
</dbReference>
<feature type="compositionally biased region" description="Basic and acidic residues" evidence="1">
    <location>
        <begin position="392"/>
        <end position="401"/>
    </location>
</feature>
<dbReference type="GO" id="GO:0003676">
    <property type="term" value="F:nucleic acid binding"/>
    <property type="evidence" value="ECO:0007669"/>
    <property type="project" value="InterPro"/>
</dbReference>
<protein>
    <submittedName>
        <fullName evidence="2">Transposon Ty3-G Gag-Pol poly</fullName>
    </submittedName>
</protein>
<dbReference type="Pfam" id="PF00665">
    <property type="entry name" value="rve"/>
    <property type="match status" value="1"/>
</dbReference>
<evidence type="ECO:0000313" key="2">
    <source>
        <dbReference type="EMBL" id="CAB4042741.1"/>
    </source>
</evidence>
<keyword evidence="3" id="KW-1185">Reference proteome</keyword>
<dbReference type="PROSITE" id="PS50994">
    <property type="entry name" value="INTEGRASE"/>
    <property type="match status" value="1"/>
</dbReference>